<evidence type="ECO:0000256" key="9">
    <source>
        <dbReference type="SAM" id="Phobius"/>
    </source>
</evidence>
<dbReference type="Proteomes" id="UP001519362">
    <property type="component" value="Unassembled WGS sequence"/>
</dbReference>
<dbReference type="EC" id="2.7.13.3" evidence="2"/>
<keyword evidence="6 11" id="KW-0418">Kinase</keyword>
<dbReference type="InterPro" id="IPR036890">
    <property type="entry name" value="HATPase_C_sf"/>
</dbReference>
<evidence type="ECO:0000256" key="2">
    <source>
        <dbReference type="ARBA" id="ARBA00012438"/>
    </source>
</evidence>
<dbReference type="Gene3D" id="1.20.5.1930">
    <property type="match status" value="1"/>
</dbReference>
<evidence type="ECO:0000259" key="10">
    <source>
        <dbReference type="Pfam" id="PF07730"/>
    </source>
</evidence>
<evidence type="ECO:0000256" key="4">
    <source>
        <dbReference type="ARBA" id="ARBA00022679"/>
    </source>
</evidence>
<keyword evidence="12" id="KW-1185">Reference proteome</keyword>
<keyword evidence="5" id="KW-0547">Nucleotide-binding</keyword>
<evidence type="ECO:0000256" key="5">
    <source>
        <dbReference type="ARBA" id="ARBA00022741"/>
    </source>
</evidence>
<dbReference type="Pfam" id="PF07730">
    <property type="entry name" value="HisKA_3"/>
    <property type="match status" value="1"/>
</dbReference>
<dbReference type="SUPFAM" id="SSF55874">
    <property type="entry name" value="ATPase domain of HSP90 chaperone/DNA topoisomerase II/histidine kinase"/>
    <property type="match status" value="1"/>
</dbReference>
<dbReference type="Gene3D" id="3.30.565.10">
    <property type="entry name" value="Histidine kinase-like ATPase, C-terminal domain"/>
    <property type="match status" value="1"/>
</dbReference>
<evidence type="ECO:0000313" key="11">
    <source>
        <dbReference type="EMBL" id="MBP2436609.1"/>
    </source>
</evidence>
<dbReference type="RefSeq" id="WP_165135977.1">
    <property type="nucleotide sequence ID" value="NZ_CP049253.1"/>
</dbReference>
<gene>
    <name evidence="11" type="ORF">JOF34_001195</name>
</gene>
<name>A0ABS4ZH57_9MICO</name>
<feature type="transmembrane region" description="Helical" evidence="9">
    <location>
        <begin position="133"/>
        <end position="150"/>
    </location>
</feature>
<feature type="transmembrane region" description="Helical" evidence="9">
    <location>
        <begin position="73"/>
        <end position="91"/>
    </location>
</feature>
<sequence>MATGLVQNEVVTGLRPTAEASPRSQLSQWGSAWRYAVMIVVALVVYVIFLGAVLERHDVNPDLIDDQPLWIQVLPLSEVILGLATIGALPFRRRWPLLIAVMSAALMSFSATAIAGAALAATSNATRRRPRSLLVVGIVWLCAGLILSAWSMRPGAVAWVIPVIMMTTYALSVTIGLYVGARRDLIASLRTRAHEAEREAALRVAAARATERTLIAREMHDVLAHRISLIAVHAGALDYRTDLSTERSTEAASLIRENARRALVELRHVLDVLGDRDERSPQPTLAQLEALLEETRQAGMRVTATVAARIEELPDEVSRCAYRVVQESVTNVRKHAPGAQVRLLIEGQPGGILMVEVGNAVPRDRIEAPPHSGHGLAGLSQRVEILDGQFSSGPEDGGFVTRAWLPWRETETA</sequence>
<dbReference type="InterPro" id="IPR050482">
    <property type="entry name" value="Sensor_HK_TwoCompSys"/>
</dbReference>
<comment type="catalytic activity">
    <reaction evidence="1">
        <text>ATP + protein L-histidine = ADP + protein N-phospho-L-histidine.</text>
        <dbReference type="EC" id="2.7.13.3"/>
    </reaction>
</comment>
<reference evidence="11 12" key="1">
    <citation type="submission" date="2021-03" db="EMBL/GenBank/DDBJ databases">
        <title>Sequencing the genomes of 1000 actinobacteria strains.</title>
        <authorList>
            <person name="Klenk H.-P."/>
        </authorList>
    </citation>
    <scope>NUCLEOTIDE SEQUENCE [LARGE SCALE GENOMIC DNA]</scope>
    <source>
        <strain evidence="11 12">DSM 24221</strain>
    </source>
</reference>
<protein>
    <recommendedName>
        <fullName evidence="2">histidine kinase</fullName>
        <ecNumber evidence="2">2.7.13.3</ecNumber>
    </recommendedName>
</protein>
<dbReference type="EMBL" id="JAGIOL010000001">
    <property type="protein sequence ID" value="MBP2436609.1"/>
    <property type="molecule type" value="Genomic_DNA"/>
</dbReference>
<evidence type="ECO:0000313" key="12">
    <source>
        <dbReference type="Proteomes" id="UP001519362"/>
    </source>
</evidence>
<dbReference type="PANTHER" id="PTHR24421">
    <property type="entry name" value="NITRATE/NITRITE SENSOR PROTEIN NARX-RELATED"/>
    <property type="match status" value="1"/>
</dbReference>
<keyword evidence="4" id="KW-0808">Transferase</keyword>
<keyword evidence="8" id="KW-0902">Two-component regulatory system</keyword>
<dbReference type="PANTHER" id="PTHR24421:SF10">
    <property type="entry name" value="NITRATE_NITRITE SENSOR PROTEIN NARQ"/>
    <property type="match status" value="1"/>
</dbReference>
<feature type="transmembrane region" description="Helical" evidence="9">
    <location>
        <begin position="97"/>
        <end position="121"/>
    </location>
</feature>
<dbReference type="GO" id="GO:0016301">
    <property type="term" value="F:kinase activity"/>
    <property type="evidence" value="ECO:0007669"/>
    <property type="project" value="UniProtKB-KW"/>
</dbReference>
<feature type="domain" description="Signal transduction histidine kinase subgroup 3 dimerisation and phosphoacceptor" evidence="10">
    <location>
        <begin position="211"/>
        <end position="275"/>
    </location>
</feature>
<keyword evidence="7" id="KW-0067">ATP-binding</keyword>
<proteinExistence type="predicted"/>
<keyword evidence="9" id="KW-0812">Transmembrane</keyword>
<feature type="transmembrane region" description="Helical" evidence="9">
    <location>
        <begin position="156"/>
        <end position="180"/>
    </location>
</feature>
<organism evidence="11 12">
    <name type="scientific">Microbacterium amylolyticum</name>
    <dbReference type="NCBI Taxonomy" id="936337"/>
    <lineage>
        <taxon>Bacteria</taxon>
        <taxon>Bacillati</taxon>
        <taxon>Actinomycetota</taxon>
        <taxon>Actinomycetes</taxon>
        <taxon>Micrococcales</taxon>
        <taxon>Microbacteriaceae</taxon>
        <taxon>Microbacterium</taxon>
    </lineage>
</organism>
<dbReference type="InterPro" id="IPR011712">
    <property type="entry name" value="Sig_transdc_His_kin_sub3_dim/P"/>
</dbReference>
<evidence type="ECO:0000256" key="6">
    <source>
        <dbReference type="ARBA" id="ARBA00022777"/>
    </source>
</evidence>
<comment type="caution">
    <text evidence="11">The sequence shown here is derived from an EMBL/GenBank/DDBJ whole genome shotgun (WGS) entry which is preliminary data.</text>
</comment>
<evidence type="ECO:0000256" key="7">
    <source>
        <dbReference type="ARBA" id="ARBA00022840"/>
    </source>
</evidence>
<evidence type="ECO:0000256" key="3">
    <source>
        <dbReference type="ARBA" id="ARBA00022553"/>
    </source>
</evidence>
<feature type="transmembrane region" description="Helical" evidence="9">
    <location>
        <begin position="32"/>
        <end position="53"/>
    </location>
</feature>
<keyword evidence="3" id="KW-0597">Phosphoprotein</keyword>
<evidence type="ECO:0000256" key="1">
    <source>
        <dbReference type="ARBA" id="ARBA00000085"/>
    </source>
</evidence>
<keyword evidence="9" id="KW-1133">Transmembrane helix</keyword>
<evidence type="ECO:0000256" key="8">
    <source>
        <dbReference type="ARBA" id="ARBA00023012"/>
    </source>
</evidence>
<keyword evidence="9" id="KW-0472">Membrane</keyword>
<accession>A0ABS4ZH57</accession>
<dbReference type="CDD" id="cd16917">
    <property type="entry name" value="HATPase_UhpB-NarQ-NarX-like"/>
    <property type="match status" value="1"/>
</dbReference>